<accession>A0ABS3RM69</accession>
<name>A0ABS3RM69_9ACTN</name>
<gene>
    <name evidence="1" type="ORF">J4709_09750</name>
</gene>
<keyword evidence="2" id="KW-1185">Reference proteome</keyword>
<dbReference type="Proteomes" id="UP000680206">
    <property type="component" value="Unassembled WGS sequence"/>
</dbReference>
<proteinExistence type="predicted"/>
<sequence>MDGIGTRLSTTVHGITDNRSRESPAISDYWSGIYGSCNSRTLLGGLAELCREIATACDHFAGVIDHAHSEVERKLAEAGIAVGLTSLVAGLLTPVTGGGSDVAGAALDSAEAAAILGPVEAETLAATAEGAVSADLVATVEGTVARG</sequence>
<organism evidence="1 2">
    <name type="scientific">Actinomadura violacea</name>
    <dbReference type="NCBI Taxonomy" id="2819934"/>
    <lineage>
        <taxon>Bacteria</taxon>
        <taxon>Bacillati</taxon>
        <taxon>Actinomycetota</taxon>
        <taxon>Actinomycetes</taxon>
        <taxon>Streptosporangiales</taxon>
        <taxon>Thermomonosporaceae</taxon>
        <taxon>Actinomadura</taxon>
    </lineage>
</organism>
<reference evidence="1 2" key="1">
    <citation type="submission" date="2021-03" db="EMBL/GenBank/DDBJ databases">
        <title>Actinomadura violae sp. nov., isolated from lichen in Thailand.</title>
        <authorList>
            <person name="Kanchanasin P."/>
            <person name="Saeng-In P."/>
            <person name="Phongsopitanun W."/>
            <person name="Yuki M."/>
            <person name="Kudo T."/>
            <person name="Ohkuma M."/>
            <person name="Tanasupawat S."/>
        </authorList>
    </citation>
    <scope>NUCLEOTIDE SEQUENCE [LARGE SCALE GENOMIC DNA]</scope>
    <source>
        <strain evidence="1 2">LCR2-06</strain>
    </source>
</reference>
<dbReference type="EMBL" id="JAGEPF010000006">
    <property type="protein sequence ID" value="MBO2457852.1"/>
    <property type="molecule type" value="Genomic_DNA"/>
</dbReference>
<evidence type="ECO:0000313" key="2">
    <source>
        <dbReference type="Proteomes" id="UP000680206"/>
    </source>
</evidence>
<evidence type="ECO:0000313" key="1">
    <source>
        <dbReference type="EMBL" id="MBO2457852.1"/>
    </source>
</evidence>
<comment type="caution">
    <text evidence="1">The sequence shown here is derived from an EMBL/GenBank/DDBJ whole genome shotgun (WGS) entry which is preliminary data.</text>
</comment>
<protein>
    <submittedName>
        <fullName evidence="1">Uncharacterized protein</fullName>
    </submittedName>
</protein>